<evidence type="ECO:0000256" key="1">
    <source>
        <dbReference type="SAM" id="Phobius"/>
    </source>
</evidence>
<protein>
    <recommendedName>
        <fullName evidence="4">DUF4281 domain-containing protein</fullName>
    </recommendedName>
</protein>
<keyword evidence="3" id="KW-1185">Reference proteome</keyword>
<sequence length="150" mass="16268">MDFLFQLSFSLAAPFWALMILAPGWSVTRRVIGSPLIIAPIAVLYLVIAIPRLAEVLPLVTGPTLPGLQEAMAEGGAATLVWAHIIAFDLFVGRWMYLESRSRVHPLVMAPILLVTILLAPIGFLLFLAVRTVTVDKGERGVPVDVGSRP</sequence>
<comment type="caution">
    <text evidence="2">The sequence shown here is derived from an EMBL/GenBank/DDBJ whole genome shotgun (WGS) entry which is preliminary data.</text>
</comment>
<feature type="transmembrane region" description="Helical" evidence="1">
    <location>
        <begin position="6"/>
        <end position="25"/>
    </location>
</feature>
<feature type="transmembrane region" description="Helical" evidence="1">
    <location>
        <begin position="71"/>
        <end position="92"/>
    </location>
</feature>
<dbReference type="EMBL" id="JAAATY010000004">
    <property type="protein sequence ID" value="NRN64719.1"/>
    <property type="molecule type" value="Genomic_DNA"/>
</dbReference>
<organism evidence="2 3">
    <name type="scientific">Kibdelosporangium persicum</name>
    <dbReference type="NCBI Taxonomy" id="2698649"/>
    <lineage>
        <taxon>Bacteria</taxon>
        <taxon>Bacillati</taxon>
        <taxon>Actinomycetota</taxon>
        <taxon>Actinomycetes</taxon>
        <taxon>Pseudonocardiales</taxon>
        <taxon>Pseudonocardiaceae</taxon>
        <taxon>Kibdelosporangium</taxon>
    </lineage>
</organism>
<dbReference type="InterPro" id="IPR025461">
    <property type="entry name" value="ABA4-like"/>
</dbReference>
<reference evidence="2 3" key="1">
    <citation type="submission" date="2020-01" db="EMBL/GenBank/DDBJ databases">
        <title>Kibdelosporangium persica a novel Actinomycetes from a hot desert in Iran.</title>
        <authorList>
            <person name="Safaei N."/>
            <person name="Zaburannyi N."/>
            <person name="Mueller R."/>
            <person name="Wink J."/>
        </authorList>
    </citation>
    <scope>NUCLEOTIDE SEQUENCE [LARGE SCALE GENOMIC DNA]</scope>
    <source>
        <strain evidence="2 3">4NS15</strain>
    </source>
</reference>
<proteinExistence type="predicted"/>
<dbReference type="RefSeq" id="WP_217280288.1">
    <property type="nucleotide sequence ID" value="NZ_CBCSGW010000015.1"/>
</dbReference>
<keyword evidence="1" id="KW-0812">Transmembrane</keyword>
<dbReference type="Proteomes" id="UP000763557">
    <property type="component" value="Unassembled WGS sequence"/>
</dbReference>
<feature type="transmembrane region" description="Helical" evidence="1">
    <location>
        <begin position="104"/>
        <end position="130"/>
    </location>
</feature>
<dbReference type="Pfam" id="PF14108">
    <property type="entry name" value="ABA4-like"/>
    <property type="match status" value="1"/>
</dbReference>
<gene>
    <name evidence="2" type="ORF">GC106_19250</name>
</gene>
<accession>A0ABX2F0A6</accession>
<feature type="transmembrane region" description="Helical" evidence="1">
    <location>
        <begin position="32"/>
        <end position="51"/>
    </location>
</feature>
<keyword evidence="1" id="KW-1133">Transmembrane helix</keyword>
<name>A0ABX2F0A6_9PSEU</name>
<keyword evidence="1" id="KW-0472">Membrane</keyword>
<evidence type="ECO:0000313" key="2">
    <source>
        <dbReference type="EMBL" id="NRN64719.1"/>
    </source>
</evidence>
<evidence type="ECO:0008006" key="4">
    <source>
        <dbReference type="Google" id="ProtNLM"/>
    </source>
</evidence>
<evidence type="ECO:0000313" key="3">
    <source>
        <dbReference type="Proteomes" id="UP000763557"/>
    </source>
</evidence>